<gene>
    <name evidence="20" type="ORF">CYL18_13185</name>
</gene>
<dbReference type="InterPro" id="IPR050396">
    <property type="entry name" value="Glycosyltr_51/Transpeptidase"/>
</dbReference>
<dbReference type="EMBL" id="PKOZ01000008">
    <property type="protein sequence ID" value="PQD94717.1"/>
    <property type="molecule type" value="Genomic_DNA"/>
</dbReference>
<dbReference type="GO" id="GO:0006508">
    <property type="term" value="P:proteolysis"/>
    <property type="evidence" value="ECO:0007669"/>
    <property type="project" value="UniProtKB-KW"/>
</dbReference>
<evidence type="ECO:0000256" key="16">
    <source>
        <dbReference type="SAM" id="Coils"/>
    </source>
</evidence>
<dbReference type="Gene3D" id="3.90.1310.40">
    <property type="match status" value="1"/>
</dbReference>
<feature type="compositionally biased region" description="Basic and acidic residues" evidence="17">
    <location>
        <begin position="863"/>
        <end position="901"/>
    </location>
</feature>
<evidence type="ECO:0000256" key="14">
    <source>
        <dbReference type="ARBA" id="ARBA00034000"/>
    </source>
</evidence>
<dbReference type="Proteomes" id="UP000239663">
    <property type="component" value="Unassembled WGS sequence"/>
</dbReference>
<dbReference type="Pfam" id="PF00905">
    <property type="entry name" value="Transpeptidase"/>
    <property type="match status" value="1"/>
</dbReference>
<keyword evidence="5 20" id="KW-0808">Transferase</keyword>
<dbReference type="InterPro" id="IPR001264">
    <property type="entry name" value="Glyco_trans_51"/>
</dbReference>
<evidence type="ECO:0000256" key="2">
    <source>
        <dbReference type="ARBA" id="ARBA00022645"/>
    </source>
</evidence>
<evidence type="ECO:0000256" key="10">
    <source>
        <dbReference type="ARBA" id="ARBA00022989"/>
    </source>
</evidence>
<dbReference type="PANTHER" id="PTHR32282">
    <property type="entry name" value="BINDING PROTEIN TRANSPEPTIDASE, PUTATIVE-RELATED"/>
    <property type="match status" value="1"/>
</dbReference>
<evidence type="ECO:0000256" key="4">
    <source>
        <dbReference type="ARBA" id="ARBA00022676"/>
    </source>
</evidence>
<keyword evidence="8" id="KW-0133">Cell shape</keyword>
<dbReference type="OrthoDB" id="9766909at2"/>
<organism evidence="20 21">
    <name type="scientific">Pradoshia eiseniae</name>
    <dbReference type="NCBI Taxonomy" id="2064768"/>
    <lineage>
        <taxon>Bacteria</taxon>
        <taxon>Bacillati</taxon>
        <taxon>Bacillota</taxon>
        <taxon>Bacilli</taxon>
        <taxon>Bacillales</taxon>
        <taxon>Bacillaceae</taxon>
        <taxon>Pradoshia</taxon>
    </lineage>
</organism>
<dbReference type="Gene3D" id="2.60.40.10">
    <property type="entry name" value="Immunoglobulins"/>
    <property type="match status" value="1"/>
</dbReference>
<protein>
    <submittedName>
        <fullName evidence="20">Peptidoglycan glycosyltransferase</fullName>
    </submittedName>
</protein>
<feature type="compositionally biased region" description="Acidic residues" evidence="17">
    <location>
        <begin position="927"/>
        <end position="936"/>
    </location>
</feature>
<keyword evidence="11" id="KW-0472">Membrane</keyword>
<dbReference type="GO" id="GO:0030288">
    <property type="term" value="C:outer membrane-bounded periplasmic space"/>
    <property type="evidence" value="ECO:0007669"/>
    <property type="project" value="TreeGrafter"/>
</dbReference>
<dbReference type="Gene3D" id="3.40.710.10">
    <property type="entry name" value="DD-peptidase/beta-lactamase superfamily"/>
    <property type="match status" value="1"/>
</dbReference>
<dbReference type="InterPro" id="IPR001460">
    <property type="entry name" value="PCN-bd_Tpept"/>
</dbReference>
<reference evidence="20 21" key="1">
    <citation type="submission" date="2017-12" db="EMBL/GenBank/DDBJ databases">
        <title>Taxonomic description and draft genome of Pradoshia cofamensis Gen. nov., sp. nov., a thermotolerant bacillale isolated from anterior gut of earthworm Eisenia fetida.</title>
        <authorList>
            <person name="Saha T."/>
            <person name="Chakraborty R."/>
        </authorList>
    </citation>
    <scope>NUCLEOTIDE SEQUENCE [LARGE SCALE GENOMIC DNA]</scope>
    <source>
        <strain evidence="20 21">EAG3</strain>
    </source>
</reference>
<comment type="catalytic activity">
    <reaction evidence="14">
        <text>Preferential cleavage: (Ac)2-L-Lys-D-Ala-|-D-Ala. Also transpeptidation of peptidyl-alanyl moieties that are N-acyl substituents of D-alanine.</text>
        <dbReference type="EC" id="3.4.16.4"/>
    </reaction>
</comment>
<dbReference type="InterPro" id="IPR013783">
    <property type="entry name" value="Ig-like_fold"/>
</dbReference>
<keyword evidence="21" id="KW-1185">Reference proteome</keyword>
<dbReference type="GO" id="GO:0071555">
    <property type="term" value="P:cell wall organization"/>
    <property type="evidence" value="ECO:0007669"/>
    <property type="project" value="UniProtKB-KW"/>
</dbReference>
<dbReference type="GO" id="GO:0008360">
    <property type="term" value="P:regulation of cell shape"/>
    <property type="evidence" value="ECO:0007669"/>
    <property type="project" value="UniProtKB-KW"/>
</dbReference>
<accession>A0A2S7MY88</accession>
<evidence type="ECO:0000256" key="8">
    <source>
        <dbReference type="ARBA" id="ARBA00022960"/>
    </source>
</evidence>
<comment type="catalytic activity">
    <reaction evidence="15">
        <text>[GlcNAc-(1-&gt;4)-Mur2Ac(oyl-L-Ala-gamma-D-Glu-L-Lys-D-Ala-D-Ala)](n)-di-trans,octa-cis-undecaprenyl diphosphate + beta-D-GlcNAc-(1-&gt;4)-Mur2Ac(oyl-L-Ala-gamma-D-Glu-L-Lys-D-Ala-D-Ala)-di-trans,octa-cis-undecaprenyl diphosphate = [GlcNAc-(1-&gt;4)-Mur2Ac(oyl-L-Ala-gamma-D-Glu-L-Lys-D-Ala-D-Ala)](n+1)-di-trans,octa-cis-undecaprenyl diphosphate + di-trans,octa-cis-undecaprenyl diphosphate + H(+)</text>
        <dbReference type="Rhea" id="RHEA:23708"/>
        <dbReference type="Rhea" id="RHEA-COMP:9602"/>
        <dbReference type="Rhea" id="RHEA-COMP:9603"/>
        <dbReference type="ChEBI" id="CHEBI:15378"/>
        <dbReference type="ChEBI" id="CHEBI:58405"/>
        <dbReference type="ChEBI" id="CHEBI:60033"/>
        <dbReference type="ChEBI" id="CHEBI:78435"/>
        <dbReference type="EC" id="2.4.99.28"/>
    </reaction>
</comment>
<dbReference type="GO" id="GO:0008658">
    <property type="term" value="F:penicillin binding"/>
    <property type="evidence" value="ECO:0007669"/>
    <property type="project" value="InterPro"/>
</dbReference>
<keyword evidence="10" id="KW-1133">Transmembrane helix</keyword>
<feature type="region of interest" description="Disordered" evidence="17">
    <location>
        <begin position="861"/>
        <end position="936"/>
    </location>
</feature>
<evidence type="ECO:0000256" key="15">
    <source>
        <dbReference type="ARBA" id="ARBA00049902"/>
    </source>
</evidence>
<dbReference type="PANTHER" id="PTHR32282:SF32">
    <property type="entry name" value="PENICILLIN-BINDING PROTEIN 2A"/>
    <property type="match status" value="1"/>
</dbReference>
<evidence type="ECO:0000256" key="17">
    <source>
        <dbReference type="SAM" id="MobiDB-lite"/>
    </source>
</evidence>
<evidence type="ECO:0000313" key="21">
    <source>
        <dbReference type="Proteomes" id="UP000239663"/>
    </source>
</evidence>
<evidence type="ECO:0000256" key="3">
    <source>
        <dbReference type="ARBA" id="ARBA00022670"/>
    </source>
</evidence>
<name>A0A2S7MY88_9BACI</name>
<keyword evidence="12" id="KW-0511">Multifunctional enzyme</keyword>
<dbReference type="Gene3D" id="1.10.3810.10">
    <property type="entry name" value="Biosynthetic peptidoglycan transglycosylase-like"/>
    <property type="match status" value="1"/>
</dbReference>
<evidence type="ECO:0000256" key="13">
    <source>
        <dbReference type="ARBA" id="ARBA00023316"/>
    </source>
</evidence>
<keyword evidence="6" id="KW-0812">Transmembrane</keyword>
<keyword evidence="13" id="KW-0961">Cell wall biogenesis/degradation</keyword>
<evidence type="ECO:0000256" key="7">
    <source>
        <dbReference type="ARBA" id="ARBA00022801"/>
    </source>
</evidence>
<dbReference type="SUPFAM" id="SSF53955">
    <property type="entry name" value="Lysozyme-like"/>
    <property type="match status" value="1"/>
</dbReference>
<dbReference type="InterPro" id="IPR012338">
    <property type="entry name" value="Beta-lactam/transpept-like"/>
</dbReference>
<evidence type="ECO:0000256" key="6">
    <source>
        <dbReference type="ARBA" id="ARBA00022692"/>
    </source>
</evidence>
<keyword evidence="3" id="KW-0645">Protease</keyword>
<feature type="coiled-coil region" evidence="16">
    <location>
        <begin position="55"/>
        <end position="82"/>
    </location>
</feature>
<feature type="domain" description="Glycosyl transferase family 51" evidence="19">
    <location>
        <begin position="55"/>
        <end position="239"/>
    </location>
</feature>
<proteinExistence type="predicted"/>
<evidence type="ECO:0000256" key="5">
    <source>
        <dbReference type="ARBA" id="ARBA00022679"/>
    </source>
</evidence>
<dbReference type="SUPFAM" id="SSF56601">
    <property type="entry name" value="beta-lactamase/transpeptidase-like"/>
    <property type="match status" value="1"/>
</dbReference>
<dbReference type="InterPro" id="IPR023346">
    <property type="entry name" value="Lysozyme-like_dom_sf"/>
</dbReference>
<keyword evidence="4" id="KW-0328">Glycosyltransferase</keyword>
<evidence type="ECO:0000256" key="1">
    <source>
        <dbReference type="ARBA" id="ARBA00022475"/>
    </source>
</evidence>
<keyword evidence="9" id="KW-0573">Peptidoglycan synthesis</keyword>
<keyword evidence="2" id="KW-0121">Carboxypeptidase</keyword>
<comment type="caution">
    <text evidence="20">The sequence shown here is derived from an EMBL/GenBank/DDBJ whole genome shotgun (WGS) entry which is preliminary data.</text>
</comment>
<keyword evidence="16" id="KW-0175">Coiled coil</keyword>
<sequence>MIVIVLGIFFAGGVGAGYFASIVKDEPVRSEKQLKNSLLNYEETSEVYFADNVYLGKLRTDLERQEVKLEDVSDNVKKALIATEDAYFYEHDGVVPKALMRAVFQEVTGSAVQTGGSTLTQQLIKQQILTNEVSFDRKAKEILLAMRLEKFLEKDEILESYLNISPFGRNSSGRNIAGVQTAAQGIFGVDAKDLSLPQAAFIAGLPQNPYSYTPFTQFGEVKEDISPGLNRMKTVLKRMYNNGDITKKEYEEALKYDIKANLAKRQPSSTERYPYLTYEVEKRAIEIMMPILAKEDGYKQKDLNESEELYQQYYNLADQAIRQNGYKIHTTVNKKMYDNMQKVTKEFPYYQGTRPADKIDPDTGEKVIVNEPVDTGAILIENSTGKILSFVGGRDFEREQLNHATAAVRSNGSTMKPLLVYAPAIEYGVSFPAKTLINAPISINGYSPGNYAGGGITGLTTAREALKKSYNIPAVLQYKEIVNRRPAEYLKKMGFSSLHEADYTNLSTSLGALERGVTVEENTNAFATFANGGEFVDAYMIEKIEDNDGNIIFEHKSKATKVFSPQTAYLTLDMMRDVLTSGTAAGINSKLKFYSDWAGKTGTSQSFRDAWFVATNPNVTFGVWMGYDSNGSVETGGMSYSQRNQSLWARLINSAYDVDPKLIAPSSRHQMPGGIVTRSYCMLTGTLASGACAEAKLTVSDYFNASHLPNGGGNMPTSSESYVFINGKKYLAHKGTPAEFTVKGIAVSSDFFNSIGGQYVTDKSAIMPKGDNYKNLIIGGATLNDNGKAPGAPSVTVNGKAISWSASGDSDVIGYYVYQDGKKVASIKVDDSRSFSSSGKGTYHVVAVDIAGNLSKPSNLIEFNKEEKAEDKKENSQKDDKKKDDKKKDDKKNEEDKKPADEQNEPSDEGESSDDQPAEPREQSKPEEDEDEDEAA</sequence>
<evidence type="ECO:0000256" key="9">
    <source>
        <dbReference type="ARBA" id="ARBA00022984"/>
    </source>
</evidence>
<feature type="domain" description="Penicillin-binding protein transpeptidase" evidence="18">
    <location>
        <begin position="376"/>
        <end position="618"/>
    </location>
</feature>
<evidence type="ECO:0000256" key="12">
    <source>
        <dbReference type="ARBA" id="ARBA00023268"/>
    </source>
</evidence>
<evidence type="ECO:0000259" key="19">
    <source>
        <dbReference type="Pfam" id="PF00912"/>
    </source>
</evidence>
<evidence type="ECO:0000256" key="11">
    <source>
        <dbReference type="ARBA" id="ARBA00023136"/>
    </source>
</evidence>
<keyword evidence="1" id="KW-1003">Cell membrane</keyword>
<evidence type="ECO:0000259" key="18">
    <source>
        <dbReference type="Pfam" id="PF00905"/>
    </source>
</evidence>
<dbReference type="GO" id="GO:0009002">
    <property type="term" value="F:serine-type D-Ala-D-Ala carboxypeptidase activity"/>
    <property type="evidence" value="ECO:0007669"/>
    <property type="project" value="UniProtKB-EC"/>
</dbReference>
<dbReference type="InterPro" id="IPR036950">
    <property type="entry name" value="PBP_transglycosylase"/>
</dbReference>
<dbReference type="GO" id="GO:0008955">
    <property type="term" value="F:peptidoglycan glycosyltransferase activity"/>
    <property type="evidence" value="ECO:0007669"/>
    <property type="project" value="UniProtKB-EC"/>
</dbReference>
<evidence type="ECO:0000313" key="20">
    <source>
        <dbReference type="EMBL" id="PQD94717.1"/>
    </source>
</evidence>
<dbReference type="GO" id="GO:0009252">
    <property type="term" value="P:peptidoglycan biosynthetic process"/>
    <property type="evidence" value="ECO:0007669"/>
    <property type="project" value="UniProtKB-KW"/>
</dbReference>
<dbReference type="AlphaFoldDB" id="A0A2S7MY88"/>
<keyword evidence="7" id="KW-0378">Hydrolase</keyword>
<feature type="compositionally biased region" description="Acidic residues" evidence="17">
    <location>
        <begin position="902"/>
        <end position="917"/>
    </location>
</feature>
<dbReference type="Pfam" id="PF00912">
    <property type="entry name" value="Transgly"/>
    <property type="match status" value="1"/>
</dbReference>